<accession>A0AAW7MLG0</accession>
<dbReference type="CDD" id="cd04301">
    <property type="entry name" value="NAT_SF"/>
    <property type="match status" value="1"/>
</dbReference>
<keyword evidence="10" id="KW-1185">Reference proteome</keyword>
<name>A0AAW7MLG0_9BURK</name>
<dbReference type="GO" id="GO:0008794">
    <property type="term" value="F:arsenate reductase (glutaredoxin) activity"/>
    <property type="evidence" value="ECO:0007669"/>
    <property type="project" value="UniProtKB-EC"/>
</dbReference>
<reference evidence="8" key="1">
    <citation type="submission" date="2018-04" db="EMBL/GenBank/DDBJ databases">
        <authorList>
            <person name="Jy Z."/>
        </authorList>
    </citation>
    <scope>NUCLEOTIDE SEQUENCE</scope>
    <source>
        <strain evidence="9">AS13</strain>
        <strain evidence="8">LA18</strain>
    </source>
</reference>
<dbReference type="InterPro" id="IPR016181">
    <property type="entry name" value="Acyl_CoA_acyltransferase"/>
</dbReference>
<keyword evidence="2" id="KW-0059">Arsenical resistance</keyword>
<gene>
    <name evidence="8" type="primary">arsC</name>
    <name evidence="8" type="ORF">DBA34_10070</name>
    <name evidence="9" type="ORF">DBB29_08450</name>
</gene>
<dbReference type="PANTHER" id="PTHR30041">
    <property type="entry name" value="ARSENATE REDUCTASE"/>
    <property type="match status" value="1"/>
</dbReference>
<dbReference type="Proteomes" id="UP001172791">
    <property type="component" value="Unassembled WGS sequence"/>
</dbReference>
<evidence type="ECO:0000256" key="4">
    <source>
        <dbReference type="ARBA" id="ARBA00038969"/>
    </source>
</evidence>
<dbReference type="Pfam" id="PF00583">
    <property type="entry name" value="Acetyltransf_1"/>
    <property type="match status" value="1"/>
</dbReference>
<dbReference type="InterPro" id="IPR000182">
    <property type="entry name" value="GNAT_dom"/>
</dbReference>
<evidence type="ECO:0000256" key="2">
    <source>
        <dbReference type="ARBA" id="ARBA00022849"/>
    </source>
</evidence>
<comment type="similarity">
    <text evidence="1 6">Belongs to the ArsC family.</text>
</comment>
<dbReference type="PROSITE" id="PS51186">
    <property type="entry name" value="GNAT"/>
    <property type="match status" value="1"/>
</dbReference>
<keyword evidence="3" id="KW-0560">Oxidoreductase</keyword>
<dbReference type="InterPro" id="IPR006660">
    <property type="entry name" value="Arsenate_reductase-like"/>
</dbReference>
<organism evidence="8 11">
    <name type="scientific">Pandoraea cepalis</name>
    <dbReference type="NCBI Taxonomy" id="2508294"/>
    <lineage>
        <taxon>Bacteria</taxon>
        <taxon>Pseudomonadati</taxon>
        <taxon>Pseudomonadota</taxon>
        <taxon>Betaproteobacteria</taxon>
        <taxon>Burkholderiales</taxon>
        <taxon>Burkholderiaceae</taxon>
        <taxon>Pandoraea</taxon>
    </lineage>
</organism>
<dbReference type="GO" id="GO:0046685">
    <property type="term" value="P:response to arsenic-containing substance"/>
    <property type="evidence" value="ECO:0007669"/>
    <property type="project" value="UniProtKB-KW"/>
</dbReference>
<protein>
    <recommendedName>
        <fullName evidence="5">Arsenate reductase</fullName>
        <ecNumber evidence="4">1.20.4.1</ecNumber>
    </recommendedName>
</protein>
<dbReference type="EMBL" id="QAIC01000037">
    <property type="protein sequence ID" value="MDN4573603.1"/>
    <property type="molecule type" value="Genomic_DNA"/>
</dbReference>
<dbReference type="NCBIfam" id="NF040501">
    <property type="entry name" value="resist_ArsN2"/>
    <property type="match status" value="1"/>
</dbReference>
<dbReference type="GO" id="GO:0016747">
    <property type="term" value="F:acyltransferase activity, transferring groups other than amino-acyl groups"/>
    <property type="evidence" value="ECO:0007669"/>
    <property type="project" value="InterPro"/>
</dbReference>
<dbReference type="EMBL" id="QAID01000035">
    <property type="protein sequence ID" value="MDN4578145.1"/>
    <property type="molecule type" value="Genomic_DNA"/>
</dbReference>
<evidence type="ECO:0000313" key="9">
    <source>
        <dbReference type="EMBL" id="MDN4578145.1"/>
    </source>
</evidence>
<dbReference type="Gene3D" id="3.40.30.10">
    <property type="entry name" value="Glutaredoxin"/>
    <property type="match status" value="1"/>
</dbReference>
<sequence length="275" mass="29845">MSVTIYHNPECGTSRNVLALLRAAGEDPHVIEYLKAPPDRETLQRLIAESGMAVRDVLRVKGTPYKELGLGDPGLQDSQLIDAILAHPILLNRPFVTTPHGTRLCRPSDAVIELLGQRPHHDVRKEDGVPFIVRRRVGGSEPMFKQALLEAGLPTDDLEEVGRSFFSFETLAGALLGYGGFEQYGEHALIRSLVVLPDFRGRAIGRNVQAVLLRDAFDAGARTAWLLTTGAAGFFEATGFKRVGRESAPSEVLATRQAAALCPASAVLMSRAITL</sequence>
<evidence type="ECO:0000259" key="7">
    <source>
        <dbReference type="PROSITE" id="PS51186"/>
    </source>
</evidence>
<dbReference type="Proteomes" id="UP001172788">
    <property type="component" value="Unassembled WGS sequence"/>
</dbReference>
<dbReference type="InterPro" id="IPR006659">
    <property type="entry name" value="Arsenate_reductase"/>
</dbReference>
<dbReference type="CDD" id="cd03034">
    <property type="entry name" value="ArsC_ArsC"/>
    <property type="match status" value="1"/>
</dbReference>
<evidence type="ECO:0000313" key="10">
    <source>
        <dbReference type="Proteomes" id="UP001172788"/>
    </source>
</evidence>
<dbReference type="NCBIfam" id="TIGR00014">
    <property type="entry name" value="arsC"/>
    <property type="match status" value="1"/>
</dbReference>
<evidence type="ECO:0000256" key="6">
    <source>
        <dbReference type="PROSITE-ProRule" id="PRU01282"/>
    </source>
</evidence>
<dbReference type="PROSITE" id="PS51353">
    <property type="entry name" value="ARSC"/>
    <property type="match status" value="1"/>
</dbReference>
<evidence type="ECO:0000256" key="1">
    <source>
        <dbReference type="ARBA" id="ARBA00007198"/>
    </source>
</evidence>
<proteinExistence type="inferred from homology"/>
<dbReference type="AlphaFoldDB" id="A0AAW7MLG0"/>
<dbReference type="EC" id="1.20.4.1" evidence="4"/>
<evidence type="ECO:0000256" key="5">
    <source>
        <dbReference type="ARBA" id="ARBA00039879"/>
    </source>
</evidence>
<dbReference type="SUPFAM" id="SSF55729">
    <property type="entry name" value="Acyl-CoA N-acyltransferases (Nat)"/>
    <property type="match status" value="1"/>
</dbReference>
<feature type="domain" description="N-acetyltransferase" evidence="7">
    <location>
        <begin position="131"/>
        <end position="274"/>
    </location>
</feature>
<dbReference type="PANTHER" id="PTHR30041:SF5">
    <property type="entry name" value="ARSENATE REDUCTASE-RELATED"/>
    <property type="match status" value="1"/>
</dbReference>
<dbReference type="RefSeq" id="WP_301234458.1">
    <property type="nucleotide sequence ID" value="NZ_QAIC01000037.1"/>
</dbReference>
<dbReference type="InterPro" id="IPR036249">
    <property type="entry name" value="Thioredoxin-like_sf"/>
</dbReference>
<evidence type="ECO:0000256" key="3">
    <source>
        <dbReference type="ARBA" id="ARBA00023002"/>
    </source>
</evidence>
<dbReference type="SUPFAM" id="SSF52833">
    <property type="entry name" value="Thioredoxin-like"/>
    <property type="match status" value="1"/>
</dbReference>
<comment type="caution">
    <text evidence="8">The sequence shown here is derived from an EMBL/GenBank/DDBJ whole genome shotgun (WGS) entry which is preliminary data.</text>
</comment>
<evidence type="ECO:0000313" key="11">
    <source>
        <dbReference type="Proteomes" id="UP001172791"/>
    </source>
</evidence>
<evidence type="ECO:0000313" key="8">
    <source>
        <dbReference type="EMBL" id="MDN4573603.1"/>
    </source>
</evidence>
<dbReference type="Pfam" id="PF03960">
    <property type="entry name" value="ArsC"/>
    <property type="match status" value="1"/>
</dbReference>
<dbReference type="Gene3D" id="3.40.630.30">
    <property type="match status" value="1"/>
</dbReference>